<dbReference type="PROSITE" id="PS50041">
    <property type="entry name" value="C_TYPE_LECTIN_2"/>
    <property type="match status" value="1"/>
</dbReference>
<dbReference type="SUPFAM" id="SSF56436">
    <property type="entry name" value="C-type lectin-like"/>
    <property type="match status" value="1"/>
</dbReference>
<dbReference type="EMBL" id="HG994581">
    <property type="protein sequence ID" value="CAF2868491.1"/>
    <property type="molecule type" value="Genomic_DNA"/>
</dbReference>
<evidence type="ECO:0000313" key="1">
    <source>
        <dbReference type="EMBL" id="CAF2868491.1"/>
    </source>
</evidence>
<organism evidence="1 2">
    <name type="scientific">Lepeophtheirus salmonis</name>
    <name type="common">Salmon louse</name>
    <name type="synonym">Caligus salmonis</name>
    <dbReference type="NCBI Taxonomy" id="72036"/>
    <lineage>
        <taxon>Eukaryota</taxon>
        <taxon>Metazoa</taxon>
        <taxon>Ecdysozoa</taxon>
        <taxon>Arthropoda</taxon>
        <taxon>Crustacea</taxon>
        <taxon>Multicrustacea</taxon>
        <taxon>Hexanauplia</taxon>
        <taxon>Copepoda</taxon>
        <taxon>Siphonostomatoida</taxon>
        <taxon>Caligidae</taxon>
        <taxon>Lepeophtheirus</taxon>
    </lineage>
</organism>
<dbReference type="Pfam" id="PF00059">
    <property type="entry name" value="Lectin_C"/>
    <property type="match status" value="1"/>
</dbReference>
<dbReference type="Gene3D" id="3.10.100.10">
    <property type="entry name" value="Mannose-Binding Protein A, subunit A"/>
    <property type="match status" value="1"/>
</dbReference>
<name>A0A7R8CRI7_LEPSM</name>
<evidence type="ECO:0000313" key="2">
    <source>
        <dbReference type="Proteomes" id="UP000675881"/>
    </source>
</evidence>
<dbReference type="Proteomes" id="UP000675881">
    <property type="component" value="Chromosome 2"/>
</dbReference>
<dbReference type="InterPro" id="IPR016187">
    <property type="entry name" value="CTDL_fold"/>
</dbReference>
<keyword evidence="2" id="KW-1185">Reference proteome</keyword>
<protein>
    <submittedName>
        <fullName evidence="1">(salmon louse) hypothetical protein</fullName>
    </submittedName>
</protein>
<proteinExistence type="predicted"/>
<sequence>MFPLRGVSNASLQDDNLRDYLYVDLEWSDGKNICESSPSLIVEYSEAIEYCKNQDPLRNSSMAAIVSSQLLNLIRDQIASKTFFVGLTDLNAKKAYCPFGFFYFPAEDTCLFYSATNRLSFIDARQRCRSMSPRKGSHPVVVNGKSLNNLIFDMSKNEDFYIGLSTGTLTTLVWENGDDYEASKSGMFMSPSAHVNTSTTKKCYGNDKKYPYQWTHMDCDLKLRYFCQVEPNYPQLPPTPPKNIFESIGEDGVYENDEVTPQAPLATIPEMIPGNTFAPYIRLPSLTSTNITT</sequence>
<dbReference type="AlphaFoldDB" id="A0A7R8CRI7"/>
<dbReference type="SMART" id="SM00034">
    <property type="entry name" value="CLECT"/>
    <property type="match status" value="1"/>
</dbReference>
<gene>
    <name evidence="1" type="ORF">LSAA_6716</name>
</gene>
<dbReference type="InterPro" id="IPR016186">
    <property type="entry name" value="C-type_lectin-like/link_sf"/>
</dbReference>
<accession>A0A7R8CRI7</accession>
<dbReference type="CDD" id="cd00037">
    <property type="entry name" value="CLECT"/>
    <property type="match status" value="1"/>
</dbReference>
<reference evidence="1" key="1">
    <citation type="submission" date="2021-02" db="EMBL/GenBank/DDBJ databases">
        <authorList>
            <person name="Bekaert M."/>
        </authorList>
    </citation>
    <scope>NUCLEOTIDE SEQUENCE</scope>
    <source>
        <strain evidence="1">IoA-00</strain>
    </source>
</reference>
<dbReference type="InterPro" id="IPR001304">
    <property type="entry name" value="C-type_lectin-like"/>
</dbReference>